<name>A0ABW1FWJ4_9ACTN</name>
<dbReference type="CDD" id="cd04301">
    <property type="entry name" value="NAT_SF"/>
    <property type="match status" value="1"/>
</dbReference>
<dbReference type="Gene3D" id="3.40.630.30">
    <property type="match status" value="1"/>
</dbReference>
<keyword evidence="4" id="KW-0012">Acyltransferase</keyword>
<accession>A0ABW1FWJ4</accession>
<evidence type="ECO:0000256" key="1">
    <source>
        <dbReference type="SAM" id="MobiDB-lite"/>
    </source>
</evidence>
<dbReference type="InterPro" id="IPR045057">
    <property type="entry name" value="Gcn5-rel_NAT"/>
</dbReference>
<feature type="region of interest" description="Disordered" evidence="1">
    <location>
        <begin position="91"/>
        <end position="110"/>
    </location>
</feature>
<dbReference type="PROSITE" id="PS51186">
    <property type="entry name" value="GNAT"/>
    <property type="match status" value="1"/>
</dbReference>
<protein>
    <submittedName>
        <fullName evidence="4">GNAT family N-acetyltransferase</fullName>
        <ecNumber evidence="4">2.3.1.-</ecNumber>
    </submittedName>
</protein>
<dbReference type="InterPro" id="IPR000182">
    <property type="entry name" value="GNAT_dom"/>
</dbReference>
<keyword evidence="5" id="KW-1185">Reference proteome</keyword>
<gene>
    <name evidence="4" type="ORF">ACFP3V_00135</name>
</gene>
<dbReference type="SUPFAM" id="SSF55729">
    <property type="entry name" value="Acyl-CoA N-acyltransferases (Nat)"/>
    <property type="match status" value="1"/>
</dbReference>
<evidence type="ECO:0000313" key="5">
    <source>
        <dbReference type="Proteomes" id="UP001596174"/>
    </source>
</evidence>
<dbReference type="Proteomes" id="UP001596174">
    <property type="component" value="Unassembled WGS sequence"/>
</dbReference>
<dbReference type="PANTHER" id="PTHR31435:SF10">
    <property type="entry name" value="BSR4717 PROTEIN"/>
    <property type="match status" value="1"/>
</dbReference>
<feature type="domain" description="N-acetyltransferase" evidence="2">
    <location>
        <begin position="1"/>
        <end position="110"/>
    </location>
</feature>
<dbReference type="RefSeq" id="WP_380578249.1">
    <property type="nucleotide sequence ID" value="NZ_JBHSQJ010000001.1"/>
</dbReference>
<dbReference type="GO" id="GO:0016746">
    <property type="term" value="F:acyltransferase activity"/>
    <property type="evidence" value="ECO:0007669"/>
    <property type="project" value="UniProtKB-KW"/>
</dbReference>
<dbReference type="Pfam" id="PF14542">
    <property type="entry name" value="Acetyltransf_CG"/>
    <property type="match status" value="1"/>
</dbReference>
<dbReference type="PANTHER" id="PTHR31435">
    <property type="entry name" value="PROTEIN NATD1"/>
    <property type="match status" value="1"/>
</dbReference>
<comment type="caution">
    <text evidence="4">The sequence shown here is derived from an EMBL/GenBank/DDBJ whole genome shotgun (WGS) entry which is preliminary data.</text>
</comment>
<dbReference type="EC" id="2.3.1.-" evidence="4"/>
<evidence type="ECO:0000259" key="2">
    <source>
        <dbReference type="PROSITE" id="PS51186"/>
    </source>
</evidence>
<dbReference type="InterPro" id="IPR031165">
    <property type="entry name" value="GNAT_YJDJ"/>
</dbReference>
<keyword evidence="4" id="KW-0808">Transferase</keyword>
<feature type="domain" description="N-acetyltransferase" evidence="3">
    <location>
        <begin position="10"/>
        <end position="97"/>
    </location>
</feature>
<evidence type="ECO:0000259" key="3">
    <source>
        <dbReference type="PROSITE" id="PS51729"/>
    </source>
</evidence>
<evidence type="ECO:0000313" key="4">
    <source>
        <dbReference type="EMBL" id="MFC5905632.1"/>
    </source>
</evidence>
<dbReference type="EMBL" id="JBHSQJ010000001">
    <property type="protein sequence ID" value="MFC5905632.1"/>
    <property type="molecule type" value="Genomic_DNA"/>
</dbReference>
<sequence length="110" mass="12092">MAVETDVTIQDVPQAHRFEARIGDELVGFASYVRDDQRVIYQHTVVGVPYEGMGIGSTLARAAIEDGRARGLRIKATCPFIKDWMARHPEEFTDVETGEADPAGTGDGKR</sequence>
<dbReference type="InterPro" id="IPR016181">
    <property type="entry name" value="Acyl_CoA_acyltransferase"/>
</dbReference>
<proteinExistence type="predicted"/>
<dbReference type="PROSITE" id="PS51729">
    <property type="entry name" value="GNAT_YJDJ"/>
    <property type="match status" value="1"/>
</dbReference>
<reference evidence="5" key="1">
    <citation type="journal article" date="2019" name="Int. J. Syst. Evol. Microbiol.">
        <title>The Global Catalogue of Microorganisms (GCM) 10K type strain sequencing project: providing services to taxonomists for standard genome sequencing and annotation.</title>
        <authorList>
            <consortium name="The Broad Institute Genomics Platform"/>
            <consortium name="The Broad Institute Genome Sequencing Center for Infectious Disease"/>
            <person name="Wu L."/>
            <person name="Ma J."/>
        </authorList>
    </citation>
    <scope>NUCLEOTIDE SEQUENCE [LARGE SCALE GENOMIC DNA]</scope>
    <source>
        <strain evidence="5">JCM 4816</strain>
    </source>
</reference>
<organism evidence="4 5">
    <name type="scientific">Streptacidiphilus monticola</name>
    <dbReference type="NCBI Taxonomy" id="2161674"/>
    <lineage>
        <taxon>Bacteria</taxon>
        <taxon>Bacillati</taxon>
        <taxon>Actinomycetota</taxon>
        <taxon>Actinomycetes</taxon>
        <taxon>Kitasatosporales</taxon>
        <taxon>Streptomycetaceae</taxon>
        <taxon>Streptacidiphilus</taxon>
    </lineage>
</organism>